<dbReference type="SUPFAM" id="SSF53474">
    <property type="entry name" value="alpha/beta-Hydrolases"/>
    <property type="match status" value="1"/>
</dbReference>
<dbReference type="PANTHER" id="PTHR45908:SF5">
    <property type="entry name" value="FUNGAL LIPASE-LIKE DOMAIN-CONTAINING PROTEIN"/>
    <property type="match status" value="1"/>
</dbReference>
<dbReference type="PANTHER" id="PTHR45908">
    <property type="entry name" value="PROTEIN CBG11750-RELATED"/>
    <property type="match status" value="1"/>
</dbReference>
<comment type="caution">
    <text evidence="3">The sequence shown here is derived from an EMBL/GenBank/DDBJ whole genome shotgun (WGS) entry which is preliminary data.</text>
</comment>
<dbReference type="EMBL" id="CATQJA010002710">
    <property type="protein sequence ID" value="CAJ0587658.1"/>
    <property type="molecule type" value="Genomic_DNA"/>
</dbReference>
<dbReference type="Proteomes" id="UP001177023">
    <property type="component" value="Unassembled WGS sequence"/>
</dbReference>
<sequence>MASKNPGLFLCIVAALPLLISAATDYNEADAKTYLNFAAAAYGDSPLPCIQNVLPSKNQWQIVSQKTTVCDALTQLCSGYIVKSDVLRQIIVVFRGTKTDVQLILEGWSTLKPQQEYYGMGLVNSYFAKASDLLFDPVYQALADPQWKSYNVVFTGHSLGAALATLAAARTAAQGLRTSQQIKMYTFGEPRVGNVQFAASFNNLVPEAFRVIFRSDIVPHLPGCNKDYINGTDDDDSQPCNPRNLMRGYHHQMEIWYPDCMTPGCQYKICAGTPTGEDFACSDQLKFDMNNVSLYIWDHRHYFDLKVTTYGQIGCNASDPLVHDPQPEKSSFIQRLLFGVGEVASKFGIGVSKK</sequence>
<keyword evidence="1" id="KW-0732">Signal</keyword>
<organism evidence="3 4">
    <name type="scientific">Mesorhabditis spiculigera</name>
    <dbReference type="NCBI Taxonomy" id="96644"/>
    <lineage>
        <taxon>Eukaryota</taxon>
        <taxon>Metazoa</taxon>
        <taxon>Ecdysozoa</taxon>
        <taxon>Nematoda</taxon>
        <taxon>Chromadorea</taxon>
        <taxon>Rhabditida</taxon>
        <taxon>Rhabditina</taxon>
        <taxon>Rhabditomorpha</taxon>
        <taxon>Rhabditoidea</taxon>
        <taxon>Rhabditidae</taxon>
        <taxon>Mesorhabditinae</taxon>
        <taxon>Mesorhabditis</taxon>
    </lineage>
</organism>
<evidence type="ECO:0000313" key="4">
    <source>
        <dbReference type="Proteomes" id="UP001177023"/>
    </source>
</evidence>
<name>A0AA36DJR7_9BILA</name>
<accession>A0AA36DJR7</accession>
<dbReference type="CDD" id="cd00519">
    <property type="entry name" value="Lipase_3"/>
    <property type="match status" value="1"/>
</dbReference>
<dbReference type="InterPro" id="IPR002921">
    <property type="entry name" value="Fungal_lipase-type"/>
</dbReference>
<feature type="signal peptide" evidence="1">
    <location>
        <begin position="1"/>
        <end position="22"/>
    </location>
</feature>
<feature type="domain" description="Fungal lipase-type" evidence="2">
    <location>
        <begin position="91"/>
        <end position="225"/>
    </location>
</feature>
<reference evidence="3" key="1">
    <citation type="submission" date="2023-06" db="EMBL/GenBank/DDBJ databases">
        <authorList>
            <person name="Delattre M."/>
        </authorList>
    </citation>
    <scope>NUCLEOTIDE SEQUENCE</scope>
    <source>
        <strain evidence="3">AF72</strain>
    </source>
</reference>
<proteinExistence type="predicted"/>
<evidence type="ECO:0000256" key="1">
    <source>
        <dbReference type="SAM" id="SignalP"/>
    </source>
</evidence>
<dbReference type="GO" id="GO:0006629">
    <property type="term" value="P:lipid metabolic process"/>
    <property type="evidence" value="ECO:0007669"/>
    <property type="project" value="InterPro"/>
</dbReference>
<keyword evidence="4" id="KW-1185">Reference proteome</keyword>
<feature type="chain" id="PRO_5041307732" description="Fungal lipase-type domain-containing protein" evidence="1">
    <location>
        <begin position="23"/>
        <end position="354"/>
    </location>
</feature>
<protein>
    <recommendedName>
        <fullName evidence="2">Fungal lipase-type domain-containing protein</fullName>
    </recommendedName>
</protein>
<dbReference type="Pfam" id="PF01764">
    <property type="entry name" value="Lipase_3"/>
    <property type="match status" value="1"/>
</dbReference>
<dbReference type="Gene3D" id="3.40.50.1820">
    <property type="entry name" value="alpha/beta hydrolase"/>
    <property type="match status" value="1"/>
</dbReference>
<gene>
    <name evidence="3" type="ORF">MSPICULIGERA_LOCUS25614</name>
</gene>
<dbReference type="InterPro" id="IPR029058">
    <property type="entry name" value="AB_hydrolase_fold"/>
</dbReference>
<evidence type="ECO:0000313" key="3">
    <source>
        <dbReference type="EMBL" id="CAJ0587658.1"/>
    </source>
</evidence>
<evidence type="ECO:0000259" key="2">
    <source>
        <dbReference type="Pfam" id="PF01764"/>
    </source>
</evidence>
<feature type="non-terminal residue" evidence="3">
    <location>
        <position position="1"/>
    </location>
</feature>
<dbReference type="AlphaFoldDB" id="A0AA36DJR7"/>